<proteinExistence type="predicted"/>
<dbReference type="InterPro" id="IPR046347">
    <property type="entry name" value="bZIP_sf"/>
</dbReference>
<dbReference type="SUPFAM" id="SSF57959">
    <property type="entry name" value="Leucine zipper domain"/>
    <property type="match status" value="1"/>
</dbReference>
<comment type="caution">
    <text evidence="3">The sequence shown here is derived from an EMBL/GenBank/DDBJ whole genome shotgun (WGS) entry which is preliminary data.</text>
</comment>
<organism evidence="3 4">
    <name type="scientific">Caenorhabditis auriculariae</name>
    <dbReference type="NCBI Taxonomy" id="2777116"/>
    <lineage>
        <taxon>Eukaryota</taxon>
        <taxon>Metazoa</taxon>
        <taxon>Ecdysozoa</taxon>
        <taxon>Nematoda</taxon>
        <taxon>Chromadorea</taxon>
        <taxon>Rhabditida</taxon>
        <taxon>Rhabditina</taxon>
        <taxon>Rhabditomorpha</taxon>
        <taxon>Rhabditoidea</taxon>
        <taxon>Rhabditidae</taxon>
        <taxon>Peloderinae</taxon>
        <taxon>Caenorhabditis</taxon>
    </lineage>
</organism>
<dbReference type="CDD" id="cd14686">
    <property type="entry name" value="bZIP"/>
    <property type="match status" value="1"/>
</dbReference>
<accession>A0A8S1H1M7</accession>
<sequence>MSSSGTQRFSPINKNDNTIDNLLKPYMKKKRTPKPIINDTPRKQRNREAARKYRNKKDNLIFQLREQNETLLALLKQKEDEIQLLREAKEFQWCQCLMTQSRMAQMSGNNATDPIADLPLEFFGMQPSEEANPLEQHY</sequence>
<gene>
    <name evidence="3" type="ORF">CAUJ_LOCUS5374</name>
</gene>
<dbReference type="InterPro" id="IPR004827">
    <property type="entry name" value="bZIP"/>
</dbReference>
<dbReference type="GO" id="GO:0003700">
    <property type="term" value="F:DNA-binding transcription factor activity"/>
    <property type="evidence" value="ECO:0007669"/>
    <property type="project" value="InterPro"/>
</dbReference>
<name>A0A8S1H1M7_9PELO</name>
<feature type="region of interest" description="Disordered" evidence="1">
    <location>
        <begin position="1"/>
        <end position="54"/>
    </location>
</feature>
<evidence type="ECO:0000313" key="3">
    <source>
        <dbReference type="EMBL" id="CAD6189455.1"/>
    </source>
</evidence>
<dbReference type="AlphaFoldDB" id="A0A8S1H1M7"/>
<feature type="domain" description="BZIP" evidence="2">
    <location>
        <begin position="42"/>
        <end position="56"/>
    </location>
</feature>
<evidence type="ECO:0000313" key="4">
    <source>
        <dbReference type="Proteomes" id="UP000835052"/>
    </source>
</evidence>
<reference evidence="3" key="1">
    <citation type="submission" date="2020-10" db="EMBL/GenBank/DDBJ databases">
        <authorList>
            <person name="Kikuchi T."/>
        </authorList>
    </citation>
    <scope>NUCLEOTIDE SEQUENCE</scope>
    <source>
        <strain evidence="3">NKZ352</strain>
    </source>
</reference>
<protein>
    <recommendedName>
        <fullName evidence="2">BZIP domain-containing protein</fullName>
    </recommendedName>
</protein>
<feature type="compositionally biased region" description="Polar residues" evidence="1">
    <location>
        <begin position="1"/>
        <end position="20"/>
    </location>
</feature>
<dbReference type="Proteomes" id="UP000835052">
    <property type="component" value="Unassembled WGS sequence"/>
</dbReference>
<dbReference type="EMBL" id="CAJGYM010000011">
    <property type="protein sequence ID" value="CAD6189455.1"/>
    <property type="molecule type" value="Genomic_DNA"/>
</dbReference>
<feature type="compositionally biased region" description="Basic and acidic residues" evidence="1">
    <location>
        <begin position="40"/>
        <end position="54"/>
    </location>
</feature>
<evidence type="ECO:0000256" key="1">
    <source>
        <dbReference type="SAM" id="MobiDB-lite"/>
    </source>
</evidence>
<dbReference type="PROSITE" id="PS00036">
    <property type="entry name" value="BZIP_BASIC"/>
    <property type="match status" value="1"/>
</dbReference>
<keyword evidence="4" id="KW-1185">Reference proteome</keyword>
<evidence type="ECO:0000259" key="2">
    <source>
        <dbReference type="PROSITE" id="PS00036"/>
    </source>
</evidence>